<evidence type="ECO:0000256" key="2">
    <source>
        <dbReference type="ARBA" id="ARBA00022654"/>
    </source>
</evidence>
<dbReference type="GO" id="GO:0009372">
    <property type="term" value="P:quorum sensing"/>
    <property type="evidence" value="ECO:0007669"/>
    <property type="project" value="UniProtKB-KW"/>
</dbReference>
<name>A0A7G5C2U3_9BACL</name>
<keyword evidence="1" id="KW-1003">Cell membrane</keyword>
<keyword evidence="7 8" id="KW-0472">Membrane</keyword>
<keyword evidence="10" id="KW-1185">Reference proteome</keyword>
<dbReference type="KEGG" id="cchl:FPL14_21850"/>
<feature type="transmembrane region" description="Helical" evidence="8">
    <location>
        <begin position="137"/>
        <end position="164"/>
    </location>
</feature>
<proteinExistence type="predicted"/>
<gene>
    <name evidence="9" type="ORF">FPL14_21850</name>
</gene>
<keyword evidence="5" id="KW-0378">Hydrolase</keyword>
<evidence type="ECO:0000313" key="10">
    <source>
        <dbReference type="Proteomes" id="UP000515679"/>
    </source>
</evidence>
<evidence type="ECO:0000256" key="1">
    <source>
        <dbReference type="ARBA" id="ARBA00022475"/>
    </source>
</evidence>
<dbReference type="SMART" id="SM00793">
    <property type="entry name" value="AgrB"/>
    <property type="match status" value="1"/>
</dbReference>
<evidence type="ECO:0000256" key="7">
    <source>
        <dbReference type="ARBA" id="ARBA00023136"/>
    </source>
</evidence>
<keyword evidence="4 8" id="KW-0812">Transmembrane</keyword>
<evidence type="ECO:0000313" key="9">
    <source>
        <dbReference type="EMBL" id="QMV43527.1"/>
    </source>
</evidence>
<dbReference type="GO" id="GO:0006508">
    <property type="term" value="P:proteolysis"/>
    <property type="evidence" value="ECO:0007669"/>
    <property type="project" value="UniProtKB-KW"/>
</dbReference>
<dbReference type="GO" id="GO:0016020">
    <property type="term" value="C:membrane"/>
    <property type="evidence" value="ECO:0007669"/>
    <property type="project" value="InterPro"/>
</dbReference>
<organism evidence="9 10">
    <name type="scientific">Cohnella cholangitidis</name>
    <dbReference type="NCBI Taxonomy" id="2598458"/>
    <lineage>
        <taxon>Bacteria</taxon>
        <taxon>Bacillati</taxon>
        <taxon>Bacillota</taxon>
        <taxon>Bacilli</taxon>
        <taxon>Bacillales</taxon>
        <taxon>Paenibacillaceae</taxon>
        <taxon>Cohnella</taxon>
    </lineage>
</organism>
<evidence type="ECO:0000256" key="3">
    <source>
        <dbReference type="ARBA" id="ARBA00022670"/>
    </source>
</evidence>
<dbReference type="EMBL" id="CP041969">
    <property type="protein sequence ID" value="QMV43527.1"/>
    <property type="molecule type" value="Genomic_DNA"/>
</dbReference>
<dbReference type="GO" id="GO:0008233">
    <property type="term" value="F:peptidase activity"/>
    <property type="evidence" value="ECO:0007669"/>
    <property type="project" value="UniProtKB-KW"/>
</dbReference>
<keyword evidence="3" id="KW-0645">Protease</keyword>
<evidence type="ECO:0000256" key="6">
    <source>
        <dbReference type="ARBA" id="ARBA00022989"/>
    </source>
</evidence>
<sequence>MKSLIDAIATKLAVKIKEANPEETASVEVMKFALFGIIHNTLTFATALIVGLCLGQLLETLLAAFSFMILRFVSGGYHFKTPLSCLLFSSFVFVLIPFIPMQGTSVIIINSISLILVLLFAPSNIREHIRVSEKFFPIFKVISALLVGAGFLLDNPIIILAFFVQSITLITFKKEVNNP</sequence>
<accession>A0A7G5C2U3</accession>
<keyword evidence="2" id="KW-0673">Quorum sensing</keyword>
<feature type="transmembrane region" description="Helical" evidence="8">
    <location>
        <begin position="106"/>
        <end position="125"/>
    </location>
</feature>
<evidence type="ECO:0000256" key="5">
    <source>
        <dbReference type="ARBA" id="ARBA00022801"/>
    </source>
</evidence>
<feature type="transmembrane region" description="Helical" evidence="8">
    <location>
        <begin position="44"/>
        <end position="70"/>
    </location>
</feature>
<dbReference type="Pfam" id="PF04647">
    <property type="entry name" value="AgrB"/>
    <property type="match status" value="1"/>
</dbReference>
<protein>
    <submittedName>
        <fullName evidence="9">Post-translational modification of quorum-sensing peptide protein</fullName>
    </submittedName>
</protein>
<dbReference type="Proteomes" id="UP000515679">
    <property type="component" value="Chromosome"/>
</dbReference>
<reference evidence="9 10" key="1">
    <citation type="submission" date="2019-07" db="EMBL/GenBank/DDBJ databases">
        <authorList>
            <person name="Kim J.K."/>
            <person name="Cheong H.-M."/>
            <person name="Choi Y."/>
            <person name="Hwang K.J."/>
            <person name="Lee S."/>
            <person name="Choi C."/>
        </authorList>
    </citation>
    <scope>NUCLEOTIDE SEQUENCE [LARGE SCALE GENOMIC DNA]</scope>
    <source>
        <strain evidence="9 10">KS 22</strain>
    </source>
</reference>
<dbReference type="AlphaFoldDB" id="A0A7G5C2U3"/>
<evidence type="ECO:0000256" key="4">
    <source>
        <dbReference type="ARBA" id="ARBA00022692"/>
    </source>
</evidence>
<keyword evidence="6 8" id="KW-1133">Transmembrane helix</keyword>
<dbReference type="InterPro" id="IPR006741">
    <property type="entry name" value="AgrB"/>
</dbReference>
<evidence type="ECO:0000256" key="8">
    <source>
        <dbReference type="SAM" id="Phobius"/>
    </source>
</evidence>